<dbReference type="Proteomes" id="UP000683360">
    <property type="component" value="Unassembled WGS sequence"/>
</dbReference>
<comment type="caution">
    <text evidence="3">The sequence shown here is derived from an EMBL/GenBank/DDBJ whole genome shotgun (WGS) entry which is preliminary data.</text>
</comment>
<dbReference type="AlphaFoldDB" id="A0A8S3QGA8"/>
<dbReference type="PANTHER" id="PTHR19446">
    <property type="entry name" value="REVERSE TRANSCRIPTASES"/>
    <property type="match status" value="1"/>
</dbReference>
<dbReference type="GO" id="GO:0003824">
    <property type="term" value="F:catalytic activity"/>
    <property type="evidence" value="ECO:0007669"/>
    <property type="project" value="InterPro"/>
</dbReference>
<dbReference type="Pfam" id="PF03372">
    <property type="entry name" value="Exo_endo_phos"/>
    <property type="match status" value="1"/>
</dbReference>
<reference evidence="3" key="1">
    <citation type="submission" date="2021-03" db="EMBL/GenBank/DDBJ databases">
        <authorList>
            <person name="Bekaert M."/>
        </authorList>
    </citation>
    <scope>NUCLEOTIDE SEQUENCE</scope>
</reference>
<dbReference type="Pfam" id="PF00078">
    <property type="entry name" value="RVT_1"/>
    <property type="match status" value="1"/>
</dbReference>
<proteinExistence type="predicted"/>
<feature type="domain" description="Reverse transcriptase" evidence="2">
    <location>
        <begin position="601"/>
        <end position="878"/>
    </location>
</feature>
<accession>A0A8S3QGA8</accession>
<evidence type="ECO:0000256" key="1">
    <source>
        <dbReference type="SAM" id="MobiDB-lite"/>
    </source>
</evidence>
<feature type="compositionally biased region" description="Basic and acidic residues" evidence="1">
    <location>
        <begin position="22"/>
        <end position="39"/>
    </location>
</feature>
<evidence type="ECO:0000313" key="3">
    <source>
        <dbReference type="EMBL" id="CAG2194104.1"/>
    </source>
</evidence>
<feature type="region of interest" description="Disordered" evidence="1">
    <location>
        <begin position="22"/>
        <end position="43"/>
    </location>
</feature>
<protein>
    <recommendedName>
        <fullName evidence="2">Reverse transcriptase domain-containing protein</fullName>
    </recommendedName>
</protein>
<dbReference type="InterPro" id="IPR000477">
    <property type="entry name" value="RT_dom"/>
</dbReference>
<evidence type="ECO:0000313" key="4">
    <source>
        <dbReference type="Proteomes" id="UP000683360"/>
    </source>
</evidence>
<dbReference type="OrthoDB" id="6154581at2759"/>
<dbReference type="InterPro" id="IPR036691">
    <property type="entry name" value="Endo/exonu/phosph_ase_sf"/>
</dbReference>
<organism evidence="3 4">
    <name type="scientific">Mytilus edulis</name>
    <name type="common">Blue mussel</name>
    <dbReference type="NCBI Taxonomy" id="6550"/>
    <lineage>
        <taxon>Eukaryota</taxon>
        <taxon>Metazoa</taxon>
        <taxon>Spiralia</taxon>
        <taxon>Lophotrochozoa</taxon>
        <taxon>Mollusca</taxon>
        <taxon>Bivalvia</taxon>
        <taxon>Autobranchia</taxon>
        <taxon>Pteriomorphia</taxon>
        <taxon>Mytilida</taxon>
        <taxon>Mytiloidea</taxon>
        <taxon>Mytilidae</taxon>
        <taxon>Mytilinae</taxon>
        <taxon>Mytilus</taxon>
    </lineage>
</organism>
<dbReference type="CDD" id="cd01650">
    <property type="entry name" value="RT_nLTR_like"/>
    <property type="match status" value="1"/>
</dbReference>
<dbReference type="SUPFAM" id="SSF56672">
    <property type="entry name" value="DNA/RNA polymerases"/>
    <property type="match status" value="1"/>
</dbReference>
<evidence type="ECO:0000259" key="2">
    <source>
        <dbReference type="PROSITE" id="PS50878"/>
    </source>
</evidence>
<sequence>MHLLTVGRYVCSSVKTAENIRKQSDYSDGSQRHHERQYENRGWNNVDNNPDKHLIRATCVQGEDFDLIGIAETHLKGDNTINLVGYTWFGHNRTEIHKRALNGSGGVGFLVKNDLLSFYDICVLDRSVEGVMWINITDKGGKFQFNACVCYLPPVDSTRNVDAQDFYDTVLSQIHTYGKTGLFFMCGDLNSRCADMEDFIPGVDDIIERDVIDYVSNAYGEILCDFLINSNCCILNGRNTKRNNYTYVSTRGSSVVDYCIVPYENVCRFTDFEVSTMSELMQNYNLFDSVDQCVSKPDHSLLAWNMCLDKLTKSHDENKSKETEVKKFDFSNIPSSFLDNRLRDIEDLILQLDMNMVNQDGINKLYGNFVDILKNEMNDCLDYKTVKLQDGQSNKKRRTKKPWWSDQLTVLWNKVCEAEKDMLKCKITSRKREFRSVFIMKRKNFDREAQRAKRHYWRNKVLRIDELESGNQREFWKEIGRIGVGQERRKLIPMEVQLQNGEITNDKDSVLSEWKNAFYDLLNANDDSNTPETSIDSQRIHEPDIECRGLHELNDEISIDEVQRAVRSFLKMNKAVGVDEIPAELFKNVTVIPLLHKLFNKCFFTGIIPEIWAKGIIHPIPKSSTGNARDPMNYRGITLVPVCYKLYCHVLNNRLNAWESENNILCDVQNGFRKGRSTIDHVTSLTSIIETRKCNRLSTFVAFIDFRKAYDCIDRTILFRKLQSIGIQGNIYNAIQSLYKSVECCVRINGCKTDWFNVSCGLKQGCLLSPLLFNFYINDLATHLTSLNLGVDIGGEKVSVLLYADDLVLFANSENELQTLLDSMNIWCVNNNMTVNGNKSNVLHFRPNSSPRSAANFKCGNITLKTVDKYTSYLGLWSEVCSLNGRKCKNWNYRIRQQFVSADMMILYNAENVDKALVKNVLYDKLLSQLYDEWSNNLNKTVSQRNGNGGNKLRTYRTFKTSLHTEEYMHKVIVPSHRRAYAQFRCGVAPIRLETGRFERLPVQQRTCETCKNIVETEEHVLLECPLYDDLRNELFKIILSEHSNFLNFSNLDKLSIVLASNCDSIIIYSAKICKFILDRRRRFLYR</sequence>
<dbReference type="SUPFAM" id="SSF56219">
    <property type="entry name" value="DNase I-like"/>
    <property type="match status" value="1"/>
</dbReference>
<dbReference type="EMBL" id="CAJPWZ010000470">
    <property type="protein sequence ID" value="CAG2194104.1"/>
    <property type="molecule type" value="Genomic_DNA"/>
</dbReference>
<dbReference type="PROSITE" id="PS50878">
    <property type="entry name" value="RT_POL"/>
    <property type="match status" value="1"/>
</dbReference>
<name>A0A8S3QGA8_MYTED</name>
<gene>
    <name evidence="3" type="ORF">MEDL_9141</name>
</gene>
<dbReference type="InterPro" id="IPR005135">
    <property type="entry name" value="Endo/exonuclease/phosphatase"/>
</dbReference>
<keyword evidence="4" id="KW-1185">Reference proteome</keyword>
<dbReference type="Gene3D" id="3.60.10.10">
    <property type="entry name" value="Endonuclease/exonuclease/phosphatase"/>
    <property type="match status" value="1"/>
</dbReference>
<dbReference type="InterPro" id="IPR043502">
    <property type="entry name" value="DNA/RNA_pol_sf"/>
</dbReference>